<accession>A0A7W7K5W3</accession>
<proteinExistence type="predicted"/>
<keyword evidence="2" id="KW-0812">Transmembrane</keyword>
<dbReference type="AlphaFoldDB" id="A0A7W7K5W3"/>
<protein>
    <submittedName>
        <fullName evidence="3">Uncharacterized protein</fullName>
    </submittedName>
</protein>
<organism evidence="3 4">
    <name type="scientific">Sphingomonas kyeonggiensis</name>
    <dbReference type="NCBI Taxonomy" id="1268553"/>
    <lineage>
        <taxon>Bacteria</taxon>
        <taxon>Pseudomonadati</taxon>
        <taxon>Pseudomonadota</taxon>
        <taxon>Alphaproteobacteria</taxon>
        <taxon>Sphingomonadales</taxon>
        <taxon>Sphingomonadaceae</taxon>
        <taxon>Sphingomonas</taxon>
    </lineage>
</organism>
<keyword evidence="4" id="KW-1185">Reference proteome</keyword>
<keyword evidence="2" id="KW-1133">Transmembrane helix</keyword>
<evidence type="ECO:0000256" key="2">
    <source>
        <dbReference type="SAM" id="Phobius"/>
    </source>
</evidence>
<evidence type="ECO:0000313" key="3">
    <source>
        <dbReference type="EMBL" id="MBB4841317.1"/>
    </source>
</evidence>
<gene>
    <name evidence="3" type="ORF">HNP52_004419</name>
</gene>
<dbReference type="EMBL" id="JACHLN010000005">
    <property type="protein sequence ID" value="MBB4841317.1"/>
    <property type="molecule type" value="Genomic_DNA"/>
</dbReference>
<evidence type="ECO:0000313" key="4">
    <source>
        <dbReference type="Proteomes" id="UP000575241"/>
    </source>
</evidence>
<feature type="compositionally biased region" description="Gly residues" evidence="1">
    <location>
        <begin position="22"/>
        <end position="35"/>
    </location>
</feature>
<feature type="region of interest" description="Disordered" evidence="1">
    <location>
        <begin position="21"/>
        <end position="43"/>
    </location>
</feature>
<dbReference type="RefSeq" id="WP_184170883.1">
    <property type="nucleotide sequence ID" value="NZ_JACHLN010000005.1"/>
</dbReference>
<feature type="transmembrane region" description="Helical" evidence="2">
    <location>
        <begin position="53"/>
        <end position="74"/>
    </location>
</feature>
<keyword evidence="2" id="KW-0472">Membrane</keyword>
<name>A0A7W7K5W3_9SPHN</name>
<sequence>MMRLAPRFDQVCATFAPDRKAGGAGGHWQVVGGGQGKEREKGEGKIKQWHHAALVWAASACLHIVFAILGLAPCRLAMALSRRRTAEIGHSYGAIGVGVLRSGASRALPHADFQ</sequence>
<evidence type="ECO:0000256" key="1">
    <source>
        <dbReference type="SAM" id="MobiDB-lite"/>
    </source>
</evidence>
<reference evidence="3 4" key="1">
    <citation type="submission" date="2020-08" db="EMBL/GenBank/DDBJ databases">
        <title>Functional genomics of gut bacteria from endangered species of beetles.</title>
        <authorList>
            <person name="Carlos-Shanley C."/>
        </authorList>
    </citation>
    <scope>NUCLEOTIDE SEQUENCE [LARGE SCALE GENOMIC DNA]</scope>
    <source>
        <strain evidence="3 4">S00224</strain>
    </source>
</reference>
<comment type="caution">
    <text evidence="3">The sequence shown here is derived from an EMBL/GenBank/DDBJ whole genome shotgun (WGS) entry which is preliminary data.</text>
</comment>
<dbReference type="Proteomes" id="UP000575241">
    <property type="component" value="Unassembled WGS sequence"/>
</dbReference>